<dbReference type="InterPro" id="IPR036837">
    <property type="entry name" value="Cation_efflux_CTD_sf"/>
</dbReference>
<evidence type="ECO:0000256" key="6">
    <source>
        <dbReference type="SAM" id="MobiDB-lite"/>
    </source>
</evidence>
<keyword evidence="5 7" id="KW-0472">Membrane</keyword>
<feature type="domain" description="Cation efflux protein cytoplasmic" evidence="9">
    <location>
        <begin position="307"/>
        <end position="379"/>
    </location>
</feature>
<dbReference type="PANTHER" id="PTHR43840:SF12">
    <property type="entry name" value="CATION DIFFUSION FACILITATOR 1 (AFU_ORTHOLOGUE AFUA_1G14440)"/>
    <property type="match status" value="1"/>
</dbReference>
<evidence type="ECO:0000256" key="4">
    <source>
        <dbReference type="ARBA" id="ARBA00022989"/>
    </source>
</evidence>
<dbReference type="FunFam" id="3.30.70.1350:FF:000003">
    <property type="entry name" value="Cation diffusion facilitator 1"/>
    <property type="match status" value="1"/>
</dbReference>
<keyword evidence="2" id="KW-0813">Transport</keyword>
<dbReference type="InterPro" id="IPR027469">
    <property type="entry name" value="Cation_efflux_TMD_sf"/>
</dbReference>
<feature type="domain" description="Cation efflux protein transmembrane" evidence="8">
    <location>
        <begin position="108"/>
        <end position="297"/>
    </location>
</feature>
<dbReference type="GeneID" id="59301681"/>
<keyword evidence="3 7" id="KW-0812">Transmembrane</keyword>
<evidence type="ECO:0000256" key="7">
    <source>
        <dbReference type="SAM" id="Phobius"/>
    </source>
</evidence>
<dbReference type="SUPFAM" id="SSF160240">
    <property type="entry name" value="Cation efflux protein cytoplasmic domain-like"/>
    <property type="match status" value="1"/>
</dbReference>
<dbReference type="AlphaFoldDB" id="A0A8H5RY03"/>
<keyword evidence="11" id="KW-1185">Reference proteome</keyword>
<evidence type="ECO:0000256" key="3">
    <source>
        <dbReference type="ARBA" id="ARBA00022692"/>
    </source>
</evidence>
<dbReference type="Gene3D" id="1.20.1510.10">
    <property type="entry name" value="Cation efflux protein transmembrane domain"/>
    <property type="match status" value="1"/>
</dbReference>
<comment type="subcellular location">
    <subcellularLocation>
        <location evidence="1">Membrane</location>
        <topology evidence="1">Multi-pass membrane protein</topology>
    </subcellularLocation>
</comment>
<dbReference type="GO" id="GO:0008324">
    <property type="term" value="F:monoatomic cation transmembrane transporter activity"/>
    <property type="evidence" value="ECO:0007669"/>
    <property type="project" value="InterPro"/>
</dbReference>
<feature type="transmembrane region" description="Helical" evidence="7">
    <location>
        <begin position="172"/>
        <end position="192"/>
    </location>
</feature>
<dbReference type="Pfam" id="PF01545">
    <property type="entry name" value="Cation_efflux"/>
    <property type="match status" value="1"/>
</dbReference>
<dbReference type="OrthoDB" id="78296at2759"/>
<evidence type="ECO:0000259" key="9">
    <source>
        <dbReference type="Pfam" id="PF16916"/>
    </source>
</evidence>
<gene>
    <name evidence="10" type="ORF">FTJAE_3145</name>
</gene>
<dbReference type="NCBIfam" id="TIGR01297">
    <property type="entry name" value="CDF"/>
    <property type="match status" value="1"/>
</dbReference>
<reference evidence="10 11" key="1">
    <citation type="submission" date="2020-05" db="EMBL/GenBank/DDBJ databases">
        <title>Identification and distribution of gene clusters putatively required for synthesis of sphingolipid metabolism inhibitors in phylogenetically diverse species of the filamentous fungus Fusarium.</title>
        <authorList>
            <person name="Kim H.-S."/>
            <person name="Busman M."/>
            <person name="Brown D.W."/>
            <person name="Divon H."/>
            <person name="Uhlig S."/>
            <person name="Proctor R.H."/>
        </authorList>
    </citation>
    <scope>NUCLEOTIDE SEQUENCE [LARGE SCALE GENOMIC DNA]</scope>
    <source>
        <strain evidence="10 11">NRRL 66243</strain>
    </source>
</reference>
<feature type="transmembrane region" description="Helical" evidence="7">
    <location>
        <begin position="273"/>
        <end position="292"/>
    </location>
</feature>
<evidence type="ECO:0000259" key="8">
    <source>
        <dbReference type="Pfam" id="PF01545"/>
    </source>
</evidence>
<dbReference type="GO" id="GO:0030003">
    <property type="term" value="P:intracellular monoatomic cation homeostasis"/>
    <property type="evidence" value="ECO:0007669"/>
    <property type="project" value="UniProtKB-ARBA"/>
</dbReference>
<dbReference type="InterPro" id="IPR058533">
    <property type="entry name" value="Cation_efflux_TM"/>
</dbReference>
<protein>
    <submittedName>
        <fullName evidence="10">Cation diffusion facilitator 1</fullName>
    </submittedName>
</protein>
<dbReference type="InterPro" id="IPR050291">
    <property type="entry name" value="CDF_Transporter"/>
</dbReference>
<comment type="caution">
    <text evidence="10">The sequence shown here is derived from an EMBL/GenBank/DDBJ whole genome shotgun (WGS) entry which is preliminary data.</text>
</comment>
<dbReference type="Gene3D" id="3.30.70.1350">
    <property type="entry name" value="Cation efflux protein, cytoplasmic domain"/>
    <property type="match status" value="1"/>
</dbReference>
<feature type="region of interest" description="Disordered" evidence="6">
    <location>
        <begin position="421"/>
        <end position="445"/>
    </location>
</feature>
<evidence type="ECO:0000256" key="1">
    <source>
        <dbReference type="ARBA" id="ARBA00004141"/>
    </source>
</evidence>
<dbReference type="GO" id="GO:0098771">
    <property type="term" value="P:inorganic ion homeostasis"/>
    <property type="evidence" value="ECO:0007669"/>
    <property type="project" value="UniProtKB-ARBA"/>
</dbReference>
<feature type="transmembrane region" description="Helical" evidence="7">
    <location>
        <begin position="130"/>
        <end position="151"/>
    </location>
</feature>
<evidence type="ECO:0000313" key="10">
    <source>
        <dbReference type="EMBL" id="KAF5643345.1"/>
    </source>
</evidence>
<organism evidence="10 11">
    <name type="scientific">Fusarium tjaetaba</name>
    <dbReference type="NCBI Taxonomy" id="1567544"/>
    <lineage>
        <taxon>Eukaryota</taxon>
        <taxon>Fungi</taxon>
        <taxon>Dikarya</taxon>
        <taxon>Ascomycota</taxon>
        <taxon>Pezizomycotina</taxon>
        <taxon>Sordariomycetes</taxon>
        <taxon>Hypocreomycetidae</taxon>
        <taxon>Hypocreales</taxon>
        <taxon>Nectriaceae</taxon>
        <taxon>Fusarium</taxon>
        <taxon>Fusarium fujikuroi species complex</taxon>
    </lineage>
</organism>
<name>A0A8H5RY03_9HYPO</name>
<dbReference type="InterPro" id="IPR002524">
    <property type="entry name" value="Cation_efflux"/>
</dbReference>
<dbReference type="EMBL" id="JAAQRI010000063">
    <property type="protein sequence ID" value="KAF5643345.1"/>
    <property type="molecule type" value="Genomic_DNA"/>
</dbReference>
<proteinExistence type="predicted"/>
<evidence type="ECO:0000313" key="11">
    <source>
        <dbReference type="Proteomes" id="UP000530670"/>
    </source>
</evidence>
<dbReference type="FunFam" id="1.20.1510.10:FF:000005">
    <property type="entry name" value="Putative Cation diffusion facilitator 1"/>
    <property type="match status" value="1"/>
</dbReference>
<dbReference type="InterPro" id="IPR027470">
    <property type="entry name" value="Cation_efflux_CTD"/>
</dbReference>
<dbReference type="SUPFAM" id="SSF161111">
    <property type="entry name" value="Cation efflux protein transmembrane domain-like"/>
    <property type="match status" value="1"/>
</dbReference>
<feature type="transmembrane region" description="Helical" evidence="7">
    <location>
        <begin position="212"/>
        <end position="231"/>
    </location>
</feature>
<evidence type="ECO:0000256" key="2">
    <source>
        <dbReference type="ARBA" id="ARBA00022448"/>
    </source>
</evidence>
<accession>A0A8H5RY03</accession>
<sequence length="445" mass="49553">MVDQTEKITMSSVHTRAHLQGRDVEVQHDIDDPLGLSAHIKHESDMPGANPSRKRHLGLKKNHPLQEFYETQNQSIRAMLKSVEEHEQEVTEAHGANTLMYGICVNGSLVANIILSGLQLYGAISSSSLSLFTTMADSVFDPMSGIMLYMAHRAVNKVDPSKYPSGRTRISTAGNIVFSFIMFSVSMVLIVMSARDLAAGSEEETNKFHLPSVIAVIVAFATKLGLFFLCWTVKDIYSQVDILWRDHRNDLFINGFGILTSVGGSRLKWWIDPMGAIILSVLIAGLWLHTAYDEFQLMIGVTADKDVLQLITYISMTHSPLIEKVDTVRAYYSGPRLVAEVDIVIDRNERVEVAHDIAEDLQIKLEKLPVIERAFVHIDYETSHKPILHSLGSERPRIWWLPVLPYSSCLVGLSSPAKSELARGSDPIPPLSPRLAAFKPEPSTL</sequence>
<keyword evidence="4 7" id="KW-1133">Transmembrane helix</keyword>
<dbReference type="Proteomes" id="UP000530670">
    <property type="component" value="Unassembled WGS sequence"/>
</dbReference>
<dbReference type="GO" id="GO:0016020">
    <property type="term" value="C:membrane"/>
    <property type="evidence" value="ECO:0007669"/>
    <property type="project" value="UniProtKB-SubCell"/>
</dbReference>
<evidence type="ECO:0000256" key="5">
    <source>
        <dbReference type="ARBA" id="ARBA00023136"/>
    </source>
</evidence>
<dbReference type="PANTHER" id="PTHR43840">
    <property type="entry name" value="MITOCHONDRIAL METAL TRANSPORTER 1-RELATED"/>
    <property type="match status" value="1"/>
</dbReference>
<dbReference type="Pfam" id="PF16916">
    <property type="entry name" value="ZT_dimer"/>
    <property type="match status" value="1"/>
</dbReference>
<feature type="transmembrane region" description="Helical" evidence="7">
    <location>
        <begin position="99"/>
        <end position="124"/>
    </location>
</feature>
<dbReference type="RefSeq" id="XP_037209537.1">
    <property type="nucleotide sequence ID" value="XM_037349411.1"/>
</dbReference>